<dbReference type="SUPFAM" id="SSF46689">
    <property type="entry name" value="Homeodomain-like"/>
    <property type="match status" value="2"/>
</dbReference>
<dbReference type="PANTHER" id="PTHR43130:SF3">
    <property type="entry name" value="HTH-TYPE TRANSCRIPTIONAL REGULATOR RV1931C"/>
    <property type="match status" value="1"/>
</dbReference>
<sequence length="335" mass="35664">MNEDARVSDARCQTIGFVLLPGFALMSFAAASEPLRAANILAGRPVYAVECFSAAGGPARASSGAIVETRPLREAGGKLFALLVCAGGEPRDWQDRQLPTELRRLARSGLRLGGISGGAYVLAEAGLLARRTFTIHWEHAAALKEAFPDLDPTPSRYVIDRDRLTCGGGVAPLDMMHALIAERMGPAFARRVSDWFLHTAIGEAAGPQRGSVAERYGTHHPALVAALERLESAIETPPSRAELARLAGVSPRQLQRLFASHLGRGIVDVSQEIRLAEAMRLLRQSPLSIAEIAVATGFANASHFARAVRAATGQTPTALRKAGTFLPVESPSPGR</sequence>
<keyword evidence="1" id="KW-0805">Transcription regulation</keyword>
<dbReference type="InterPro" id="IPR002818">
    <property type="entry name" value="DJ-1/PfpI"/>
</dbReference>
<evidence type="ECO:0000256" key="2">
    <source>
        <dbReference type="ARBA" id="ARBA00023125"/>
    </source>
</evidence>
<dbReference type="Proteomes" id="UP001164020">
    <property type="component" value="Chromosome"/>
</dbReference>
<evidence type="ECO:0000256" key="1">
    <source>
        <dbReference type="ARBA" id="ARBA00023015"/>
    </source>
</evidence>
<keyword evidence="6" id="KW-1185">Reference proteome</keyword>
<name>A0ABY7C0P3_9HYPH</name>
<dbReference type="SMART" id="SM00342">
    <property type="entry name" value="HTH_ARAC"/>
    <property type="match status" value="1"/>
</dbReference>
<dbReference type="Gene3D" id="3.40.50.880">
    <property type="match status" value="1"/>
</dbReference>
<dbReference type="InterPro" id="IPR029062">
    <property type="entry name" value="Class_I_gatase-like"/>
</dbReference>
<feature type="domain" description="HTH araC/xylS-type" evidence="4">
    <location>
        <begin position="224"/>
        <end position="322"/>
    </location>
</feature>
<dbReference type="RefSeq" id="WP_268880814.1">
    <property type="nucleotide sequence ID" value="NZ_CP114029.1"/>
</dbReference>
<evidence type="ECO:0000259" key="4">
    <source>
        <dbReference type="PROSITE" id="PS01124"/>
    </source>
</evidence>
<organism evidence="5 6">
    <name type="scientific">Jiella pelagia</name>
    <dbReference type="NCBI Taxonomy" id="2986949"/>
    <lineage>
        <taxon>Bacteria</taxon>
        <taxon>Pseudomonadati</taxon>
        <taxon>Pseudomonadota</taxon>
        <taxon>Alphaproteobacteria</taxon>
        <taxon>Hyphomicrobiales</taxon>
        <taxon>Aurantimonadaceae</taxon>
        <taxon>Jiella</taxon>
    </lineage>
</organism>
<dbReference type="Pfam" id="PF01965">
    <property type="entry name" value="DJ-1_PfpI"/>
    <property type="match status" value="1"/>
</dbReference>
<proteinExistence type="predicted"/>
<protein>
    <submittedName>
        <fullName evidence="5">GlxA family transcriptional regulator</fullName>
    </submittedName>
</protein>
<dbReference type="InterPro" id="IPR018062">
    <property type="entry name" value="HTH_AraC-typ_CS"/>
</dbReference>
<dbReference type="Gene3D" id="1.10.10.60">
    <property type="entry name" value="Homeodomain-like"/>
    <property type="match status" value="1"/>
</dbReference>
<dbReference type="PROSITE" id="PS00041">
    <property type="entry name" value="HTH_ARAC_FAMILY_1"/>
    <property type="match status" value="1"/>
</dbReference>
<evidence type="ECO:0000256" key="3">
    <source>
        <dbReference type="ARBA" id="ARBA00023163"/>
    </source>
</evidence>
<dbReference type="InterPro" id="IPR009057">
    <property type="entry name" value="Homeodomain-like_sf"/>
</dbReference>
<dbReference type="PANTHER" id="PTHR43130">
    <property type="entry name" value="ARAC-FAMILY TRANSCRIPTIONAL REGULATOR"/>
    <property type="match status" value="1"/>
</dbReference>
<dbReference type="SUPFAM" id="SSF52317">
    <property type="entry name" value="Class I glutamine amidotransferase-like"/>
    <property type="match status" value="1"/>
</dbReference>
<accession>A0ABY7C0P3</accession>
<keyword evidence="2" id="KW-0238">DNA-binding</keyword>
<reference evidence="5" key="1">
    <citation type="submission" date="2022-12" db="EMBL/GenBank/DDBJ databases">
        <title>Jiella pelagia sp. nov., isolated from phosphonate enriched culture of Northwest Pacific surface seawater.</title>
        <authorList>
            <person name="Shin D.Y."/>
            <person name="Hwang C.Y."/>
        </authorList>
    </citation>
    <scope>NUCLEOTIDE SEQUENCE</scope>
    <source>
        <strain evidence="5">HL-NP1</strain>
    </source>
</reference>
<evidence type="ECO:0000313" key="6">
    <source>
        <dbReference type="Proteomes" id="UP001164020"/>
    </source>
</evidence>
<dbReference type="PROSITE" id="PS01124">
    <property type="entry name" value="HTH_ARAC_FAMILY_2"/>
    <property type="match status" value="1"/>
</dbReference>
<dbReference type="EMBL" id="CP114029">
    <property type="protein sequence ID" value="WAP68338.1"/>
    <property type="molecule type" value="Genomic_DNA"/>
</dbReference>
<keyword evidence="3" id="KW-0804">Transcription</keyword>
<gene>
    <name evidence="5" type="ORF">OH818_23870</name>
</gene>
<dbReference type="InterPro" id="IPR018060">
    <property type="entry name" value="HTH_AraC"/>
</dbReference>
<dbReference type="CDD" id="cd03136">
    <property type="entry name" value="GATase1_AraC_ArgR_like"/>
    <property type="match status" value="1"/>
</dbReference>
<dbReference type="Pfam" id="PF12833">
    <property type="entry name" value="HTH_18"/>
    <property type="match status" value="1"/>
</dbReference>
<evidence type="ECO:0000313" key="5">
    <source>
        <dbReference type="EMBL" id="WAP68338.1"/>
    </source>
</evidence>
<dbReference type="InterPro" id="IPR052158">
    <property type="entry name" value="INH-QAR"/>
</dbReference>